<name>A0A2V4C1S4_9FLAO</name>
<reference evidence="1 2" key="1">
    <citation type="submission" date="2018-05" db="EMBL/GenBank/DDBJ databases">
        <title>Flavobacterium sp. strain IMCC34758, incomplete genome.</title>
        <authorList>
            <person name="Joung Y."/>
        </authorList>
    </citation>
    <scope>NUCLEOTIDE SEQUENCE [LARGE SCALE GENOMIC DNA]</scope>
    <source>
        <strain evidence="1 2">IMCC34758</strain>
    </source>
</reference>
<dbReference type="EMBL" id="QJHL01000002">
    <property type="protein sequence ID" value="PXY45248.1"/>
    <property type="molecule type" value="Genomic_DNA"/>
</dbReference>
<dbReference type="AlphaFoldDB" id="A0A2V4C1S4"/>
<gene>
    <name evidence="1" type="ORF">DMB68_11190</name>
</gene>
<evidence type="ECO:0000313" key="1">
    <source>
        <dbReference type="EMBL" id="PXY45248.1"/>
    </source>
</evidence>
<accession>A0A2V4C1S4</accession>
<evidence type="ECO:0000313" key="2">
    <source>
        <dbReference type="Proteomes" id="UP000247681"/>
    </source>
</evidence>
<comment type="caution">
    <text evidence="1">The sequence shown here is derived from an EMBL/GenBank/DDBJ whole genome shotgun (WGS) entry which is preliminary data.</text>
</comment>
<keyword evidence="2" id="KW-1185">Reference proteome</keyword>
<proteinExistence type="predicted"/>
<dbReference type="Proteomes" id="UP000247681">
    <property type="component" value="Unassembled WGS sequence"/>
</dbReference>
<organism evidence="1 2">
    <name type="scientific">Flavobacterium hydrophilum</name>
    <dbReference type="NCBI Taxonomy" id="2211445"/>
    <lineage>
        <taxon>Bacteria</taxon>
        <taxon>Pseudomonadati</taxon>
        <taxon>Bacteroidota</taxon>
        <taxon>Flavobacteriia</taxon>
        <taxon>Flavobacteriales</taxon>
        <taxon>Flavobacteriaceae</taxon>
        <taxon>Flavobacterium</taxon>
    </lineage>
</organism>
<sequence length="72" mass="8590">MKDYQLTVPHEFEAFHLGIELTIMDIQDNSEPIFTTKETKDATIYFIPFEEEDKMYAFDKEIRASMPYLFKS</sequence>
<protein>
    <submittedName>
        <fullName evidence="1">Uncharacterized protein</fullName>
    </submittedName>
</protein>